<reference evidence="3" key="2">
    <citation type="journal article" date="2018" name="Appl. Environ. Microbiol.">
        <title>Genome Analysis of Fimbriiglobus ruber SP5(T), a Planctomycete with Confirmed Chitinolytic Capability.</title>
        <authorList>
            <person name="Ravin N.V."/>
            <person name="Rakitin A.L."/>
            <person name="Ivanova A.A."/>
            <person name="Beletsky A.V."/>
            <person name="Kulichevskaya I.S."/>
            <person name="Mardanov A.V."/>
            <person name="Dedysh S.N."/>
        </authorList>
    </citation>
    <scope>NUCLEOTIDE SEQUENCE</scope>
    <source>
        <strain evidence="3">SP5</strain>
    </source>
</reference>
<feature type="region of interest" description="Disordered" evidence="1">
    <location>
        <begin position="185"/>
        <end position="234"/>
    </location>
</feature>
<dbReference type="Proteomes" id="UP000214646">
    <property type="component" value="Unassembled WGS sequence"/>
</dbReference>
<keyword evidence="4" id="KW-1185">Reference proteome</keyword>
<comment type="caution">
    <text evidence="3">The sequence shown here is derived from an EMBL/GenBank/DDBJ whole genome shotgun (WGS) entry which is preliminary data.</text>
</comment>
<protein>
    <submittedName>
        <fullName evidence="3">Uncharacterized protein</fullName>
    </submittedName>
</protein>
<proteinExistence type="predicted"/>
<dbReference type="EMBL" id="NIDE01000014">
    <property type="protein sequence ID" value="OWK38382.1"/>
    <property type="molecule type" value="Genomic_DNA"/>
</dbReference>
<organism evidence="3 4">
    <name type="scientific">Fimbriiglobus ruber</name>
    <dbReference type="NCBI Taxonomy" id="1908690"/>
    <lineage>
        <taxon>Bacteria</taxon>
        <taxon>Pseudomonadati</taxon>
        <taxon>Planctomycetota</taxon>
        <taxon>Planctomycetia</taxon>
        <taxon>Gemmatales</taxon>
        <taxon>Gemmataceae</taxon>
        <taxon>Fimbriiglobus</taxon>
    </lineage>
</organism>
<feature type="compositionally biased region" description="Polar residues" evidence="1">
    <location>
        <begin position="189"/>
        <end position="211"/>
    </location>
</feature>
<name>A0A225DAA0_9BACT</name>
<gene>
    <name evidence="3" type="ORF">FRUB_07502</name>
    <name evidence="2" type="ORF">FRUB_08253</name>
</gene>
<dbReference type="AlphaFoldDB" id="A0A225DAA0"/>
<evidence type="ECO:0000313" key="3">
    <source>
        <dbReference type="EMBL" id="OWK38382.1"/>
    </source>
</evidence>
<accession>A0A225DAA0</accession>
<dbReference type="RefSeq" id="WP_088258197.1">
    <property type="nucleotide sequence ID" value="NZ_NIDE01000014.1"/>
</dbReference>
<feature type="compositionally biased region" description="Basic and acidic residues" evidence="1">
    <location>
        <begin position="1"/>
        <end position="20"/>
    </location>
</feature>
<sequence>MARNKSDGRTERSPDHDNNADPRGTGRKTDPPHAPDVGPPSAASDARGLPDETARIELATTYLSFQARLWPDLVRAWVVPKPTRAKAIELAAAFCDRFTDERTDVTPVGGPAGVRLGAVYLRYLCDHSNPRSLDQQLKNVLERAAQDRVFVPWAYVFADAAVSGTTAARRGYRMAKAVLKSGPGGLSPVCTSTNSDGPAGTPSSRSNSGSWPPTPVGGSLGRAMGSTPRTRSRR</sequence>
<evidence type="ECO:0000313" key="2">
    <source>
        <dbReference type="EMBL" id="OWK35690.1"/>
    </source>
</evidence>
<reference evidence="4" key="1">
    <citation type="submission" date="2017-06" db="EMBL/GenBank/DDBJ databases">
        <title>Genome analysis of Fimbriiglobus ruber SP5, the first member of the order Planctomycetales with confirmed chitinolytic capability.</title>
        <authorList>
            <person name="Ravin N.V."/>
            <person name="Rakitin A.L."/>
            <person name="Ivanova A.A."/>
            <person name="Beletsky A.V."/>
            <person name="Kulichevskaya I.S."/>
            <person name="Mardanov A.V."/>
            <person name="Dedysh S.N."/>
        </authorList>
    </citation>
    <scope>NUCLEOTIDE SEQUENCE [LARGE SCALE GENOMIC DNA]</scope>
    <source>
        <strain evidence="4">SP5</strain>
    </source>
</reference>
<dbReference type="EMBL" id="NIDE01000017">
    <property type="protein sequence ID" value="OWK35690.1"/>
    <property type="molecule type" value="Genomic_DNA"/>
</dbReference>
<evidence type="ECO:0000256" key="1">
    <source>
        <dbReference type="SAM" id="MobiDB-lite"/>
    </source>
</evidence>
<feature type="region of interest" description="Disordered" evidence="1">
    <location>
        <begin position="1"/>
        <end position="49"/>
    </location>
</feature>
<evidence type="ECO:0000313" key="4">
    <source>
        <dbReference type="Proteomes" id="UP000214646"/>
    </source>
</evidence>